<reference evidence="5" key="2">
    <citation type="submission" date="2025-09" db="UniProtKB">
        <authorList>
            <consortium name="Ensembl"/>
        </authorList>
    </citation>
    <scope>IDENTIFICATION</scope>
</reference>
<dbReference type="STRING" id="94237.ENSMMOP00000016141"/>
<dbReference type="Ensembl" id="ENSMMOT00000016411.1">
    <property type="protein sequence ID" value="ENSMMOP00000016141.1"/>
    <property type="gene ID" value="ENSMMOG00000012328.1"/>
</dbReference>
<dbReference type="OMA" id="ITRIKWT"/>
<keyword evidence="2" id="KW-0732">Signal</keyword>
<reference evidence="5" key="1">
    <citation type="submission" date="2025-08" db="UniProtKB">
        <authorList>
            <consortium name="Ensembl"/>
        </authorList>
    </citation>
    <scope>IDENTIFICATION</scope>
</reference>
<comment type="subcellular location">
    <subcellularLocation>
        <location evidence="1">Membrane</location>
    </subcellularLocation>
</comment>
<dbReference type="SUPFAM" id="SSF48726">
    <property type="entry name" value="Immunoglobulin"/>
    <property type="match status" value="1"/>
</dbReference>
<dbReference type="GO" id="GO:0016020">
    <property type="term" value="C:membrane"/>
    <property type="evidence" value="ECO:0007669"/>
    <property type="project" value="UniProtKB-SubCell"/>
</dbReference>
<evidence type="ECO:0000256" key="2">
    <source>
        <dbReference type="ARBA" id="ARBA00022729"/>
    </source>
</evidence>
<evidence type="ECO:0000256" key="3">
    <source>
        <dbReference type="ARBA" id="ARBA00023136"/>
    </source>
</evidence>
<accession>A0A3Q3WFX6</accession>
<keyword evidence="3" id="KW-0472">Membrane</keyword>
<keyword evidence="4" id="KW-0325">Glycoprotein</keyword>
<evidence type="ECO:0008006" key="7">
    <source>
        <dbReference type="Google" id="ProtNLM"/>
    </source>
</evidence>
<dbReference type="AlphaFoldDB" id="A0A3Q3WFX6"/>
<proteinExistence type="predicted"/>
<protein>
    <recommendedName>
        <fullName evidence="7">Ig-like domain-containing protein</fullName>
    </recommendedName>
</protein>
<keyword evidence="6" id="KW-1185">Reference proteome</keyword>
<dbReference type="PANTHER" id="PTHR12080">
    <property type="entry name" value="SIGNALING LYMPHOCYTIC ACTIVATION MOLECULE"/>
    <property type="match status" value="1"/>
</dbReference>
<dbReference type="InterPro" id="IPR036179">
    <property type="entry name" value="Ig-like_dom_sf"/>
</dbReference>
<dbReference type="InterPro" id="IPR015631">
    <property type="entry name" value="CD2/SLAM_rcpt"/>
</dbReference>
<dbReference type="Gene3D" id="2.60.40.10">
    <property type="entry name" value="Immunoglobulins"/>
    <property type="match status" value="1"/>
</dbReference>
<dbReference type="PANTHER" id="PTHR12080:SF125">
    <property type="entry name" value="CD48 ANTIGEN-LIKE"/>
    <property type="match status" value="1"/>
</dbReference>
<dbReference type="Proteomes" id="UP000261620">
    <property type="component" value="Unplaced"/>
</dbReference>
<name>A0A3Q3WFX6_MOLML</name>
<sequence length="184" mass="20496">MWRLNIGALAFVLAEVKLYKKVGDDVVLQASPLPSTIISISWKESVNIAVQWEGNEIMYYRQFRERGSLNISSGELTITKLARGDSNLYTPEINNVIMAPTQLIVISPVPKPTISSSYNSDDVLVLTCNGGAMDSEPISYKWRSSGKELSNSSKELNITKVRPLSSVSHRFRIRTSDRTVGFIL</sequence>
<organism evidence="5 6">
    <name type="scientific">Mola mola</name>
    <name type="common">Ocean sunfish</name>
    <name type="synonym">Tetraodon mola</name>
    <dbReference type="NCBI Taxonomy" id="94237"/>
    <lineage>
        <taxon>Eukaryota</taxon>
        <taxon>Metazoa</taxon>
        <taxon>Chordata</taxon>
        <taxon>Craniata</taxon>
        <taxon>Vertebrata</taxon>
        <taxon>Euteleostomi</taxon>
        <taxon>Actinopterygii</taxon>
        <taxon>Neopterygii</taxon>
        <taxon>Teleostei</taxon>
        <taxon>Neoteleostei</taxon>
        <taxon>Acanthomorphata</taxon>
        <taxon>Eupercaria</taxon>
        <taxon>Tetraodontiformes</taxon>
        <taxon>Molidae</taxon>
        <taxon>Mola</taxon>
    </lineage>
</organism>
<evidence type="ECO:0000313" key="6">
    <source>
        <dbReference type="Proteomes" id="UP000261620"/>
    </source>
</evidence>
<dbReference type="InterPro" id="IPR013783">
    <property type="entry name" value="Ig-like_fold"/>
</dbReference>
<evidence type="ECO:0000256" key="1">
    <source>
        <dbReference type="ARBA" id="ARBA00004370"/>
    </source>
</evidence>
<evidence type="ECO:0000256" key="4">
    <source>
        <dbReference type="ARBA" id="ARBA00023180"/>
    </source>
</evidence>
<evidence type="ECO:0000313" key="5">
    <source>
        <dbReference type="Ensembl" id="ENSMMOP00000016141.1"/>
    </source>
</evidence>